<dbReference type="GeneID" id="83220265"/>
<proteinExistence type="inferred from homology"/>
<dbReference type="InterPro" id="IPR050767">
    <property type="entry name" value="Sel1_AlgK"/>
</dbReference>
<feature type="compositionally biased region" description="Polar residues" evidence="2">
    <location>
        <begin position="22"/>
        <end position="35"/>
    </location>
</feature>
<feature type="region of interest" description="Disordered" evidence="2">
    <location>
        <begin position="1"/>
        <end position="85"/>
    </location>
</feature>
<evidence type="ECO:0000313" key="3">
    <source>
        <dbReference type="EMBL" id="KAJ8651506.1"/>
    </source>
</evidence>
<name>A0AAD7USK8_9FUNG</name>
<feature type="compositionally biased region" description="Low complexity" evidence="2">
    <location>
        <begin position="73"/>
        <end position="85"/>
    </location>
</feature>
<evidence type="ECO:0000313" key="4">
    <source>
        <dbReference type="Proteomes" id="UP001234581"/>
    </source>
</evidence>
<dbReference type="SUPFAM" id="SSF81901">
    <property type="entry name" value="HCP-like"/>
    <property type="match status" value="8"/>
</dbReference>
<dbReference type="Gene3D" id="1.25.40.10">
    <property type="entry name" value="Tetratricopeptide repeat domain"/>
    <property type="match status" value="8"/>
</dbReference>
<reference evidence="3 4" key="1">
    <citation type="submission" date="2023-03" db="EMBL/GenBank/DDBJ databases">
        <title>Genome sequence of Lichtheimia ornata CBS 291.66.</title>
        <authorList>
            <person name="Mohabir J.T."/>
            <person name="Shea T.P."/>
            <person name="Kurbessoian T."/>
            <person name="Berby B."/>
            <person name="Fontaine J."/>
            <person name="Livny J."/>
            <person name="Gnirke A."/>
            <person name="Stajich J.E."/>
            <person name="Cuomo C.A."/>
        </authorList>
    </citation>
    <scope>NUCLEOTIDE SEQUENCE [LARGE SCALE GENOMIC DNA]</scope>
    <source>
        <strain evidence="3">CBS 291.66</strain>
    </source>
</reference>
<dbReference type="RefSeq" id="XP_058336420.1">
    <property type="nucleotide sequence ID" value="XM_058492816.1"/>
</dbReference>
<dbReference type="Pfam" id="PF08238">
    <property type="entry name" value="Sel1"/>
    <property type="match status" value="28"/>
</dbReference>
<dbReference type="PANTHER" id="PTHR11102:SF160">
    <property type="entry name" value="ERAD-ASSOCIATED E3 UBIQUITIN-PROTEIN LIGASE COMPONENT HRD3"/>
    <property type="match status" value="1"/>
</dbReference>
<dbReference type="SMART" id="SM00671">
    <property type="entry name" value="SEL1"/>
    <property type="match status" value="28"/>
</dbReference>
<dbReference type="InterPro" id="IPR006597">
    <property type="entry name" value="Sel1-like"/>
</dbReference>
<sequence length="1690" mass="187468">MNYNTTDYSSLAPPTPPPLNDMKSSQSPRLNTSTIGMHFLGKSSLRPSPSTPSFMRRAQSPSQQQYHRRRRLSVSSASSESSTQSSTASALFSHIDPASNLTVSTIHECASVISCSSSTSILDSECCWPSTSTTKAAATATSPASASSSSSLPLSPSSASLSTSSSPAPPSSLMTAADILAELQNNPNETRSILEHALQATTFPKQHRCEFYQAVSHWSQTTHNVCATVWMARCLLDGWGVAANPIQGLSMLETLATRCETQAYLPLAEYYRRHCARKDAIRWYKHAVDDASTETEIVALAQFRLGELFAQSNQEGSLAWFEKSAQNGNRYGQYITGIHYQHGMDGATKNLELAKHYFLMSAEQDYAEAQAALGILLVSQNHHDQGKQWLDRAATKQHGRALLQLGSMYENGHGVLSDATQAMAYYTKAATEGDHPVAQYLVGLHYRFGTLGVPKDYAQASQFLSRSANAGYAPAQRVLGLMLAQGLTCSTTTSSSSCEIEDEDNRQRAALAWFRRAASQGDVRSLCLVGTCYERGTGVSTDYDKAYEYYHRAARINGPFQAAAQYVTGQLLLLRMHRQRDAYEWFKRASSSSSNAAAAAAADNESEDPAQVAIKKARVMVARFHLHGWAHVPKDMKLAFDLLQQSLPQPSAHYWLGACYEEGIPTVCNPDPIRAFHHYQKAAEGGETDGEFQVALMLANGQGVPNRDRRAAFPWYEKAAAKGHRIALYSLGLYYAKGLEGVSKPDAYRARQCFERAARKGYVPAMTSLAILCRAMQNHESMLHWYHEAAGLGDAVAQRDLGMLHAAGLGVPQDYAIAFKWLYKAAEQKEPKATLLLASYYQNGWAVPVDLEKALTLYQQAGQLGATTAWYAMALLYQSIGNYDQAFLNYKRASNDQQLAMTTAGKNAKLMLARYILGYYLVDNAPVSITDMDGLTATNGFQILFDLANSGEFPSAYFWLGMCYHQGNGVKEDQQEAFEWFFLAADKAKTSDAMMRVGMMYEQGLGVEKDELSAFEYYLKCAEQDHPEGQYKVGLAYWRGLFHVEMNLGEAVVWFTRSASSSSGCCPLSIWALGQMAFENGDRDVAVAWWRKSIRLGHVPSMRALAGLLLEQPTDKTNAITTDMEENEDEEAIGLLTSAVESGDADALVMLGRYHEERVKLLLQQQHQRMLQDAFIDEEQAEQLLEKIDRERNASIRCFEQAASMGHVEAMFLAAQSWHSQQQFAAALEFYTMAAKHGHMLSKVMCARYRIAGHGGLQPDPEKAYKELLICAEEHQCVDAFNTLAQCHELGIGTAQDDRFALQWYLRSAEATQDAEAMFRIGRMHAQGRVLAKQLDNEQDDGHHPDFEAFQWFQFACEAKNHPRAHYHLGLYHLHGIVLESTSSTPRILVPVDHVLACHHLEQAAVQDDCDAMVELGQLLMSSEEPTHANAGLAWLERAAQLGSTIAQCELGKLYHTGTSNATTTIEQNHEKAYDYFCRAAQQDNEPTAILFLGSYYEHGIHVAANVEEARRCYTWALEQQPGWWLAELALAKLLHANSQSQSEAYALFQAAHEHAPPHAQTSATLMVALYELYGWAGVPANPTQAAATLIELAESGEPRAFFHVAQCYDQGRGVQADRGKAFDWYMRAVEAHLQHDDDLQDDYQEQEIADAAFRLAEFYQHGWGVPVDQHRANELYCIAAEHGNKKLLN</sequence>
<keyword evidence="4" id="KW-1185">Reference proteome</keyword>
<dbReference type="Proteomes" id="UP001234581">
    <property type="component" value="Unassembled WGS sequence"/>
</dbReference>
<gene>
    <name evidence="3" type="ORF">O0I10_012934</name>
</gene>
<evidence type="ECO:0000256" key="1">
    <source>
        <dbReference type="ARBA" id="ARBA00038101"/>
    </source>
</evidence>
<feature type="region of interest" description="Disordered" evidence="2">
    <location>
        <begin position="142"/>
        <end position="170"/>
    </location>
</feature>
<protein>
    <submittedName>
        <fullName evidence="3">Uncharacterized protein</fullName>
    </submittedName>
</protein>
<organism evidence="3 4">
    <name type="scientific">Lichtheimia ornata</name>
    <dbReference type="NCBI Taxonomy" id="688661"/>
    <lineage>
        <taxon>Eukaryota</taxon>
        <taxon>Fungi</taxon>
        <taxon>Fungi incertae sedis</taxon>
        <taxon>Mucoromycota</taxon>
        <taxon>Mucoromycotina</taxon>
        <taxon>Mucoromycetes</taxon>
        <taxon>Mucorales</taxon>
        <taxon>Lichtheimiaceae</taxon>
        <taxon>Lichtheimia</taxon>
    </lineage>
</organism>
<accession>A0AAD7USK8</accession>
<feature type="compositionally biased region" description="Polar residues" evidence="2">
    <location>
        <begin position="45"/>
        <end position="65"/>
    </location>
</feature>
<comment type="caution">
    <text evidence="3">The sequence shown here is derived from an EMBL/GenBank/DDBJ whole genome shotgun (WGS) entry which is preliminary data.</text>
</comment>
<dbReference type="PANTHER" id="PTHR11102">
    <property type="entry name" value="SEL-1-LIKE PROTEIN"/>
    <property type="match status" value="1"/>
</dbReference>
<dbReference type="InterPro" id="IPR011990">
    <property type="entry name" value="TPR-like_helical_dom_sf"/>
</dbReference>
<dbReference type="EMBL" id="JARTCD010000180">
    <property type="protein sequence ID" value="KAJ8651506.1"/>
    <property type="molecule type" value="Genomic_DNA"/>
</dbReference>
<comment type="similarity">
    <text evidence="1">Belongs to the sel-1 family.</text>
</comment>
<evidence type="ECO:0000256" key="2">
    <source>
        <dbReference type="SAM" id="MobiDB-lite"/>
    </source>
</evidence>